<evidence type="ECO:0000256" key="2">
    <source>
        <dbReference type="ARBA" id="ARBA00023295"/>
    </source>
</evidence>
<dbReference type="GO" id="GO:0006516">
    <property type="term" value="P:glycoprotein catabolic process"/>
    <property type="evidence" value="ECO:0007669"/>
    <property type="project" value="TreeGrafter"/>
</dbReference>
<keyword evidence="1" id="KW-0378">Hydrolase</keyword>
<dbReference type="Gene3D" id="2.60.120.260">
    <property type="entry name" value="Galactose-binding domain-like"/>
    <property type="match status" value="1"/>
</dbReference>
<evidence type="ECO:0000256" key="3">
    <source>
        <dbReference type="SAM" id="SignalP"/>
    </source>
</evidence>
<keyword evidence="2" id="KW-0326">Glycosidase</keyword>
<accession>A0A7M5XN33</accession>
<reference evidence="5" key="1">
    <citation type="submission" date="2021-01" db="UniProtKB">
        <authorList>
            <consortium name="EnsemblMetazoa"/>
        </authorList>
    </citation>
    <scope>IDENTIFICATION</scope>
</reference>
<dbReference type="PANTHER" id="PTHR43730:SF1">
    <property type="entry name" value="BETA-MANNOSIDASE"/>
    <property type="match status" value="1"/>
</dbReference>
<dbReference type="OrthoDB" id="2866996at2759"/>
<sequence length="100" mass="11365">MHQSTLAVISFFSWLNLLIKVQGYEKIDLSTNEWLLENNRLNISLPTEIPGGNKKGLSVHTTLMINGIIDNIIDGFNDVKFAWIADESWTFKTSFNCKCT</sequence>
<dbReference type="Proteomes" id="UP000594262">
    <property type="component" value="Unplaced"/>
</dbReference>
<protein>
    <recommendedName>
        <fullName evidence="4">Beta-mannosidase-like galactose-binding domain-containing protein</fullName>
    </recommendedName>
</protein>
<feature type="domain" description="Beta-mannosidase-like galactose-binding" evidence="4">
    <location>
        <begin position="58"/>
        <end position="97"/>
    </location>
</feature>
<dbReference type="InterPro" id="IPR050887">
    <property type="entry name" value="Beta-mannosidase_GH2"/>
</dbReference>
<proteinExistence type="predicted"/>
<dbReference type="GO" id="GO:0004567">
    <property type="term" value="F:beta-mannosidase activity"/>
    <property type="evidence" value="ECO:0007669"/>
    <property type="project" value="TreeGrafter"/>
</dbReference>
<dbReference type="InterPro" id="IPR054593">
    <property type="entry name" value="Beta-mannosidase-like_N2"/>
</dbReference>
<evidence type="ECO:0000313" key="5">
    <source>
        <dbReference type="EnsemblMetazoa" id="CLYHEMP026412.1"/>
    </source>
</evidence>
<keyword evidence="3" id="KW-0732">Signal</keyword>
<organism evidence="5 6">
    <name type="scientific">Clytia hemisphaerica</name>
    <dbReference type="NCBI Taxonomy" id="252671"/>
    <lineage>
        <taxon>Eukaryota</taxon>
        <taxon>Metazoa</taxon>
        <taxon>Cnidaria</taxon>
        <taxon>Hydrozoa</taxon>
        <taxon>Hydroidolina</taxon>
        <taxon>Leptothecata</taxon>
        <taxon>Obeliida</taxon>
        <taxon>Clytiidae</taxon>
        <taxon>Clytia</taxon>
    </lineage>
</organism>
<keyword evidence="6" id="KW-1185">Reference proteome</keyword>
<evidence type="ECO:0000259" key="4">
    <source>
        <dbReference type="Pfam" id="PF22666"/>
    </source>
</evidence>
<evidence type="ECO:0000313" key="6">
    <source>
        <dbReference type="Proteomes" id="UP000594262"/>
    </source>
</evidence>
<dbReference type="EnsemblMetazoa" id="CLYHEMT026412.1">
    <property type="protein sequence ID" value="CLYHEMP026412.1"/>
    <property type="gene ID" value="CLYHEMG026412"/>
</dbReference>
<dbReference type="AlphaFoldDB" id="A0A7M5XN33"/>
<feature type="signal peptide" evidence="3">
    <location>
        <begin position="1"/>
        <end position="23"/>
    </location>
</feature>
<evidence type="ECO:0000256" key="1">
    <source>
        <dbReference type="ARBA" id="ARBA00022801"/>
    </source>
</evidence>
<dbReference type="PANTHER" id="PTHR43730">
    <property type="entry name" value="BETA-MANNOSIDASE"/>
    <property type="match status" value="1"/>
</dbReference>
<feature type="chain" id="PRO_5029461591" description="Beta-mannosidase-like galactose-binding domain-containing protein" evidence="3">
    <location>
        <begin position="24"/>
        <end position="100"/>
    </location>
</feature>
<dbReference type="Pfam" id="PF22666">
    <property type="entry name" value="Glyco_hydro_2_N2"/>
    <property type="match status" value="1"/>
</dbReference>
<name>A0A7M5XN33_9CNID</name>